<feature type="compositionally biased region" description="Basic and acidic residues" evidence="1">
    <location>
        <begin position="129"/>
        <end position="144"/>
    </location>
</feature>
<name>A0A8H7ZNE5_9FUNG</name>
<keyword evidence="3" id="KW-1185">Reference proteome</keyword>
<feature type="non-terminal residue" evidence="2">
    <location>
        <position position="165"/>
    </location>
</feature>
<feature type="compositionally biased region" description="Polar residues" evidence="1">
    <location>
        <begin position="52"/>
        <end position="72"/>
    </location>
</feature>
<feature type="region of interest" description="Disordered" evidence="1">
    <location>
        <begin position="1"/>
        <end position="165"/>
    </location>
</feature>
<dbReference type="AlphaFoldDB" id="A0A8H7ZNE5"/>
<sequence length="165" mass="17067">PSPRPVLLQNSRPISAIGPGPGTGAGSELPLSPPRSNSQTPAHSPPKDLDQHSATSAVNHTTSSPGMTSPLSPISPARPGAGFAGVTASEVWNAVEPAPRREDLLSPPPTLPRINGKSQATPNGASHSPDMRLNEDARCSENAEKQQQQQQQRLGKARGSAVAAM</sequence>
<dbReference type="Proteomes" id="UP000673691">
    <property type="component" value="Unassembled WGS sequence"/>
</dbReference>
<accession>A0A8H7ZNE5</accession>
<protein>
    <submittedName>
        <fullName evidence="2">Uncharacterized protein</fullName>
    </submittedName>
</protein>
<evidence type="ECO:0000313" key="2">
    <source>
        <dbReference type="EMBL" id="KAG5456122.1"/>
    </source>
</evidence>
<gene>
    <name evidence="2" type="ORF">BJ554DRAFT_4227</name>
</gene>
<organism evidence="2 3">
    <name type="scientific">Olpidium bornovanus</name>
    <dbReference type="NCBI Taxonomy" id="278681"/>
    <lineage>
        <taxon>Eukaryota</taxon>
        <taxon>Fungi</taxon>
        <taxon>Fungi incertae sedis</taxon>
        <taxon>Olpidiomycota</taxon>
        <taxon>Olpidiomycotina</taxon>
        <taxon>Olpidiomycetes</taxon>
        <taxon>Olpidiales</taxon>
        <taxon>Olpidiaceae</taxon>
        <taxon>Olpidium</taxon>
    </lineage>
</organism>
<proteinExistence type="predicted"/>
<evidence type="ECO:0000313" key="3">
    <source>
        <dbReference type="Proteomes" id="UP000673691"/>
    </source>
</evidence>
<dbReference type="EMBL" id="JAEFCI010012247">
    <property type="protein sequence ID" value="KAG5456122.1"/>
    <property type="molecule type" value="Genomic_DNA"/>
</dbReference>
<comment type="caution">
    <text evidence="2">The sequence shown here is derived from an EMBL/GenBank/DDBJ whole genome shotgun (WGS) entry which is preliminary data.</text>
</comment>
<feature type="non-terminal residue" evidence="2">
    <location>
        <position position="1"/>
    </location>
</feature>
<reference evidence="2 3" key="1">
    <citation type="journal article" name="Sci. Rep.">
        <title>Genome-scale phylogenetic analyses confirm Olpidium as the closest living zoosporic fungus to the non-flagellated, terrestrial fungi.</title>
        <authorList>
            <person name="Chang Y."/>
            <person name="Rochon D."/>
            <person name="Sekimoto S."/>
            <person name="Wang Y."/>
            <person name="Chovatia M."/>
            <person name="Sandor L."/>
            <person name="Salamov A."/>
            <person name="Grigoriev I.V."/>
            <person name="Stajich J.E."/>
            <person name="Spatafora J.W."/>
        </authorList>
    </citation>
    <scope>NUCLEOTIDE SEQUENCE [LARGE SCALE GENOMIC DNA]</scope>
    <source>
        <strain evidence="2">S191</strain>
    </source>
</reference>
<feature type="compositionally biased region" description="Polar residues" evidence="1">
    <location>
        <begin position="116"/>
        <end position="126"/>
    </location>
</feature>
<evidence type="ECO:0000256" key="1">
    <source>
        <dbReference type="SAM" id="MobiDB-lite"/>
    </source>
</evidence>